<gene>
    <name evidence="1" type="ORF">MKW98_001069</name>
</gene>
<proteinExistence type="predicted"/>
<evidence type="ECO:0000313" key="2">
    <source>
        <dbReference type="Proteomes" id="UP001202328"/>
    </source>
</evidence>
<name>A0AAD4XK58_9MAGN</name>
<sequence>MRLKDGMFLPVSEIFRSDKISSLWRPSENEHKVFSDGIQALIFTTLASMTPRC</sequence>
<keyword evidence="2" id="KW-1185">Reference proteome</keyword>
<reference evidence="1" key="1">
    <citation type="submission" date="2022-04" db="EMBL/GenBank/DDBJ databases">
        <title>A functionally conserved STORR gene fusion in Papaver species that diverged 16.8 million years ago.</title>
        <authorList>
            <person name="Catania T."/>
        </authorList>
    </citation>
    <scope>NUCLEOTIDE SEQUENCE</scope>
    <source>
        <strain evidence="1">S-188037</strain>
    </source>
</reference>
<comment type="caution">
    <text evidence="1">The sequence shown here is derived from an EMBL/GenBank/DDBJ whole genome shotgun (WGS) entry which is preliminary data.</text>
</comment>
<protein>
    <submittedName>
        <fullName evidence="1">Uncharacterized protein</fullName>
    </submittedName>
</protein>
<dbReference type="EMBL" id="JAJJMB010008870">
    <property type="protein sequence ID" value="KAI3919813.1"/>
    <property type="molecule type" value="Genomic_DNA"/>
</dbReference>
<dbReference type="AlphaFoldDB" id="A0AAD4XK58"/>
<evidence type="ECO:0000313" key="1">
    <source>
        <dbReference type="EMBL" id="KAI3919813.1"/>
    </source>
</evidence>
<accession>A0AAD4XK58</accession>
<organism evidence="1 2">
    <name type="scientific">Papaver atlanticum</name>
    <dbReference type="NCBI Taxonomy" id="357466"/>
    <lineage>
        <taxon>Eukaryota</taxon>
        <taxon>Viridiplantae</taxon>
        <taxon>Streptophyta</taxon>
        <taxon>Embryophyta</taxon>
        <taxon>Tracheophyta</taxon>
        <taxon>Spermatophyta</taxon>
        <taxon>Magnoliopsida</taxon>
        <taxon>Ranunculales</taxon>
        <taxon>Papaveraceae</taxon>
        <taxon>Papaveroideae</taxon>
        <taxon>Papaver</taxon>
    </lineage>
</organism>
<dbReference type="Proteomes" id="UP001202328">
    <property type="component" value="Unassembled WGS sequence"/>
</dbReference>